<dbReference type="SUPFAM" id="SSF46565">
    <property type="entry name" value="Chaperone J-domain"/>
    <property type="match status" value="1"/>
</dbReference>
<dbReference type="Gene3D" id="1.10.287.110">
    <property type="entry name" value="DnaJ domain"/>
    <property type="match status" value="1"/>
</dbReference>
<dbReference type="EMBL" id="RJLM01000001">
    <property type="protein sequence ID" value="RWX57151.1"/>
    <property type="molecule type" value="Genomic_DNA"/>
</dbReference>
<gene>
    <name evidence="3" type="ORF">EDI28_03715</name>
</gene>
<dbReference type="PANTHER" id="PTHR44360:SF1">
    <property type="entry name" value="DNAJ HOMOLOG SUBFAMILY B MEMBER 9"/>
    <property type="match status" value="1"/>
</dbReference>
<dbReference type="OrthoDB" id="581986at2"/>
<accession>A0A3S3T1N3</accession>
<dbReference type="InterPro" id="IPR051948">
    <property type="entry name" value="Hsp70_co-chaperone_J-domain"/>
</dbReference>
<dbReference type="AlphaFoldDB" id="A0A3S3T1N3"/>
<dbReference type="InterPro" id="IPR036869">
    <property type="entry name" value="J_dom_sf"/>
</dbReference>
<evidence type="ECO:0000313" key="4">
    <source>
        <dbReference type="Proteomes" id="UP000287563"/>
    </source>
</evidence>
<dbReference type="InterPro" id="IPR001623">
    <property type="entry name" value="DnaJ_domain"/>
</dbReference>
<dbReference type="RefSeq" id="WP_128782459.1">
    <property type="nucleotide sequence ID" value="NZ_RJLM01000001.1"/>
</dbReference>
<dbReference type="GO" id="GO:0051087">
    <property type="term" value="F:protein-folding chaperone binding"/>
    <property type="evidence" value="ECO:0007669"/>
    <property type="project" value="TreeGrafter"/>
</dbReference>
<name>A0A3S3T1N3_9GAMM</name>
<comment type="caution">
    <text evidence="3">The sequence shown here is derived from an EMBL/GenBank/DDBJ whole genome shotgun (WGS) entry which is preliminary data.</text>
</comment>
<dbReference type="CDD" id="cd06257">
    <property type="entry name" value="DnaJ"/>
    <property type="match status" value="1"/>
</dbReference>
<dbReference type="Pfam" id="PF12339">
    <property type="entry name" value="DNAJ_related"/>
    <property type="match status" value="1"/>
</dbReference>
<keyword evidence="1" id="KW-0143">Chaperone</keyword>
<dbReference type="Pfam" id="PF00226">
    <property type="entry name" value="DnaJ"/>
    <property type="match status" value="1"/>
</dbReference>
<dbReference type="GO" id="GO:0036503">
    <property type="term" value="P:ERAD pathway"/>
    <property type="evidence" value="ECO:0007669"/>
    <property type="project" value="TreeGrafter"/>
</dbReference>
<feature type="domain" description="J" evidence="2">
    <location>
        <begin position="153"/>
        <end position="206"/>
    </location>
</feature>
<reference evidence="3 4" key="1">
    <citation type="submission" date="2018-11" db="EMBL/GenBank/DDBJ databases">
        <title>Photobacterium sp. BEI247 sp. nov., a marine bacterium isolated from Yongle Blue Hole in the South China Sea.</title>
        <authorList>
            <person name="Wang X."/>
        </authorList>
    </citation>
    <scope>NUCLEOTIDE SEQUENCE [LARGE SCALE GENOMIC DNA]</scope>
    <source>
        <strain evidence="4">BEI247</strain>
    </source>
</reference>
<dbReference type="PANTHER" id="PTHR44360">
    <property type="entry name" value="DNAJ HOMOLOG SUBFAMILY B MEMBER 9"/>
    <property type="match status" value="1"/>
</dbReference>
<evidence type="ECO:0000313" key="3">
    <source>
        <dbReference type="EMBL" id="RWX57151.1"/>
    </source>
</evidence>
<organism evidence="3 4">
    <name type="scientific">Photobacterium chitinilyticum</name>
    <dbReference type="NCBI Taxonomy" id="2485123"/>
    <lineage>
        <taxon>Bacteria</taxon>
        <taxon>Pseudomonadati</taxon>
        <taxon>Pseudomonadota</taxon>
        <taxon>Gammaproteobacteria</taxon>
        <taxon>Vibrionales</taxon>
        <taxon>Vibrionaceae</taxon>
        <taxon>Photobacterium</taxon>
    </lineage>
</organism>
<proteinExistence type="predicted"/>
<dbReference type="GO" id="GO:0051787">
    <property type="term" value="F:misfolded protein binding"/>
    <property type="evidence" value="ECO:0007669"/>
    <property type="project" value="TreeGrafter"/>
</dbReference>
<dbReference type="InterPro" id="IPR021059">
    <property type="entry name" value="DnaJ-related_N"/>
</dbReference>
<evidence type="ECO:0000256" key="1">
    <source>
        <dbReference type="ARBA" id="ARBA00023186"/>
    </source>
</evidence>
<keyword evidence="4" id="KW-1185">Reference proteome</keyword>
<dbReference type="Proteomes" id="UP000287563">
    <property type="component" value="Unassembled WGS sequence"/>
</dbReference>
<dbReference type="SMART" id="SM00271">
    <property type="entry name" value="DnaJ"/>
    <property type="match status" value="1"/>
</dbReference>
<protein>
    <submittedName>
        <fullName evidence="3">Molecular chaperone DnaJ</fullName>
    </submittedName>
</protein>
<dbReference type="PROSITE" id="PS50076">
    <property type="entry name" value="DNAJ_2"/>
    <property type="match status" value="1"/>
</dbReference>
<sequence>MDLDNDSEYDNPLIWPIISLLQEKPTGWMIHTLADALRRQDLLNTLDDDPEKDLFKRNFLLMNALYQLQEILLPKQWLQAQAMDIRLSHNMASAQNQIDIDDPLRGYYLDWRNYNTDAQAVKALLSSFWRRYQSHIGSSKTDPTTSLSSSNQQDLAILDLPADATASQIRRQWRKLALRWHPDRPNGDTEQFRKICEAWQRLDSNT</sequence>
<evidence type="ECO:0000259" key="2">
    <source>
        <dbReference type="PROSITE" id="PS50076"/>
    </source>
</evidence>